<dbReference type="AlphaFoldDB" id="A0A0H4VF83"/>
<reference evidence="1 2" key="1">
    <citation type="journal article" date="2015" name="Int. J. Syst. Evol. Microbiol.">
        <title>Erythrobacter atlanticus sp. nov., a bacterium from ocean sediment able to degrade polycyclic aromatic hydrocarbons.</title>
        <authorList>
            <person name="Zhuang L."/>
            <person name="Liu Y."/>
            <person name="Wang L."/>
            <person name="Wang W."/>
            <person name="Shao Z."/>
        </authorList>
    </citation>
    <scope>NUCLEOTIDE SEQUENCE [LARGE SCALE GENOMIC DNA]</scope>
    <source>
        <strain evidence="2">s21-N3</strain>
    </source>
</reference>
<dbReference type="PATRIC" id="fig|1648404.4.peg.1023"/>
<gene>
    <name evidence="1" type="ORF">CP97_04900</name>
</gene>
<evidence type="ECO:0000313" key="2">
    <source>
        <dbReference type="Proteomes" id="UP000059113"/>
    </source>
</evidence>
<dbReference type="EMBL" id="CP011310">
    <property type="protein sequence ID" value="AKQ41501.1"/>
    <property type="molecule type" value="Genomic_DNA"/>
</dbReference>
<dbReference type="OrthoDB" id="9799531at2"/>
<dbReference type="Proteomes" id="UP000059113">
    <property type="component" value="Chromosome"/>
</dbReference>
<dbReference type="Pfam" id="PF07323">
    <property type="entry name" value="DUF1465"/>
    <property type="match status" value="1"/>
</dbReference>
<keyword evidence="2" id="KW-1185">Reference proteome</keyword>
<evidence type="ECO:0000313" key="1">
    <source>
        <dbReference type="EMBL" id="AKQ41501.1"/>
    </source>
</evidence>
<dbReference type="STRING" id="1648404.CP97_04900"/>
<dbReference type="Gene3D" id="1.10.8.930">
    <property type="entry name" value="Protein of unknown function DUF1465"/>
    <property type="match status" value="1"/>
</dbReference>
<proteinExistence type="predicted"/>
<reference evidence="2" key="2">
    <citation type="submission" date="2015-04" db="EMBL/GenBank/DDBJ databases">
        <title>The complete genome sequence of Erythrobacter sp. s21-N3.</title>
        <authorList>
            <person name="Zhuang L."/>
            <person name="Liu Y."/>
            <person name="Shao Z."/>
        </authorList>
    </citation>
    <scope>NUCLEOTIDE SEQUENCE [LARGE SCALE GENOMIC DNA]</scope>
    <source>
        <strain evidence="2">s21-N3</strain>
    </source>
</reference>
<sequence>MTCTDTITPAIVDAVYEEALDLTEEARTVFEADDWSPGVGSAGAETQIVLSREALRATTRLMHAMAWLLNHKAFFSGELSAMQLQRNGRLPSAQPESDPAQVALLDPLARLVIARSRNLFARVERLDKSWQLRSETDETSDIALGSGEVHQLRQKLGRAFASN</sequence>
<dbReference type="RefSeq" id="WP_048885028.1">
    <property type="nucleotide sequence ID" value="NZ_CP011310.1"/>
</dbReference>
<accession>A0A0H4VF83</accession>
<dbReference type="KEGG" id="ery:CP97_04900"/>
<name>A0A0H4VF83_9SPHN</name>
<dbReference type="InterPro" id="IPR010848">
    <property type="entry name" value="DUF1465"/>
</dbReference>
<organism evidence="1 2">
    <name type="scientific">Aurantiacibacter atlanticus</name>
    <dbReference type="NCBI Taxonomy" id="1648404"/>
    <lineage>
        <taxon>Bacteria</taxon>
        <taxon>Pseudomonadati</taxon>
        <taxon>Pseudomonadota</taxon>
        <taxon>Alphaproteobacteria</taxon>
        <taxon>Sphingomonadales</taxon>
        <taxon>Erythrobacteraceae</taxon>
        <taxon>Aurantiacibacter</taxon>
    </lineage>
</organism>
<protein>
    <submittedName>
        <fullName evidence="1">AraC family transcriptional regulator</fullName>
    </submittedName>
</protein>
<dbReference type="InterPro" id="IPR038301">
    <property type="entry name" value="AraC-like_sf"/>
</dbReference>